<dbReference type="Proteomes" id="UP000636709">
    <property type="component" value="Unassembled WGS sequence"/>
</dbReference>
<dbReference type="OrthoDB" id="665796at2759"/>
<evidence type="ECO:0000256" key="4">
    <source>
        <dbReference type="ARBA" id="ARBA00023163"/>
    </source>
</evidence>
<feature type="region of interest" description="Disordered" evidence="6">
    <location>
        <begin position="152"/>
        <end position="172"/>
    </location>
</feature>
<keyword evidence="5" id="KW-0539">Nucleus</keyword>
<keyword evidence="9" id="KW-1185">Reference proteome</keyword>
<evidence type="ECO:0000259" key="7">
    <source>
        <dbReference type="PROSITE" id="PS51005"/>
    </source>
</evidence>
<dbReference type="PANTHER" id="PTHR31744:SF92">
    <property type="entry name" value="NAC DOMAIN-CONTAINING PROTEIN 87"/>
    <property type="match status" value="1"/>
</dbReference>
<dbReference type="GO" id="GO:0005634">
    <property type="term" value="C:nucleus"/>
    <property type="evidence" value="ECO:0007669"/>
    <property type="project" value="UniProtKB-SubCell"/>
</dbReference>
<name>A0A835C3C4_9POAL</name>
<feature type="domain" description="NAC" evidence="7">
    <location>
        <begin position="17"/>
        <end position="190"/>
    </location>
</feature>
<dbReference type="AlphaFoldDB" id="A0A835C3C4"/>
<dbReference type="Pfam" id="PF02365">
    <property type="entry name" value="NAM"/>
    <property type="match status" value="1"/>
</dbReference>
<dbReference type="PROSITE" id="PS51005">
    <property type="entry name" value="NAC"/>
    <property type="match status" value="1"/>
</dbReference>
<comment type="subcellular location">
    <subcellularLocation>
        <location evidence="1">Nucleus</location>
    </subcellularLocation>
</comment>
<dbReference type="Gene3D" id="2.170.150.80">
    <property type="entry name" value="NAC domain"/>
    <property type="match status" value="1"/>
</dbReference>
<dbReference type="GO" id="GO:0006355">
    <property type="term" value="P:regulation of DNA-templated transcription"/>
    <property type="evidence" value="ECO:0007669"/>
    <property type="project" value="InterPro"/>
</dbReference>
<keyword evidence="4" id="KW-0804">Transcription</keyword>
<comment type="caution">
    <text evidence="8">The sequence shown here is derived from an EMBL/GenBank/DDBJ whole genome shotgun (WGS) entry which is preliminary data.</text>
</comment>
<keyword evidence="3" id="KW-0238">DNA-binding</keyword>
<gene>
    <name evidence="8" type="ORF">HU200_022028</name>
</gene>
<keyword evidence="2" id="KW-0805">Transcription regulation</keyword>
<evidence type="ECO:0000313" key="9">
    <source>
        <dbReference type="Proteomes" id="UP000636709"/>
    </source>
</evidence>
<protein>
    <recommendedName>
        <fullName evidence="7">NAC domain-containing protein</fullName>
    </recommendedName>
</protein>
<proteinExistence type="predicted"/>
<evidence type="ECO:0000256" key="2">
    <source>
        <dbReference type="ARBA" id="ARBA00023015"/>
    </source>
</evidence>
<evidence type="ECO:0000256" key="6">
    <source>
        <dbReference type="SAM" id="MobiDB-lite"/>
    </source>
</evidence>
<dbReference type="GO" id="GO:0003677">
    <property type="term" value="F:DNA binding"/>
    <property type="evidence" value="ECO:0007669"/>
    <property type="project" value="UniProtKB-KW"/>
</dbReference>
<dbReference type="InterPro" id="IPR003441">
    <property type="entry name" value="NAC-dom"/>
</dbReference>
<evidence type="ECO:0000256" key="3">
    <source>
        <dbReference type="ARBA" id="ARBA00023125"/>
    </source>
</evidence>
<organism evidence="8 9">
    <name type="scientific">Digitaria exilis</name>
    <dbReference type="NCBI Taxonomy" id="1010633"/>
    <lineage>
        <taxon>Eukaryota</taxon>
        <taxon>Viridiplantae</taxon>
        <taxon>Streptophyta</taxon>
        <taxon>Embryophyta</taxon>
        <taxon>Tracheophyta</taxon>
        <taxon>Spermatophyta</taxon>
        <taxon>Magnoliopsida</taxon>
        <taxon>Liliopsida</taxon>
        <taxon>Poales</taxon>
        <taxon>Poaceae</taxon>
        <taxon>PACMAD clade</taxon>
        <taxon>Panicoideae</taxon>
        <taxon>Panicodae</taxon>
        <taxon>Paniceae</taxon>
        <taxon>Anthephorinae</taxon>
        <taxon>Digitaria</taxon>
    </lineage>
</organism>
<dbReference type="EMBL" id="JACEFO010001669">
    <property type="protein sequence ID" value="KAF8722891.1"/>
    <property type="molecule type" value="Genomic_DNA"/>
</dbReference>
<evidence type="ECO:0000313" key="8">
    <source>
        <dbReference type="EMBL" id="KAF8722891.1"/>
    </source>
</evidence>
<dbReference type="SUPFAM" id="SSF101941">
    <property type="entry name" value="NAC domain"/>
    <property type="match status" value="1"/>
</dbReference>
<accession>A0A835C3C4</accession>
<evidence type="ECO:0000256" key="1">
    <source>
        <dbReference type="ARBA" id="ARBA00004123"/>
    </source>
</evidence>
<dbReference type="FunFam" id="2.170.150.80:FF:000006">
    <property type="entry name" value="NAC domain-containing protein 100-like"/>
    <property type="match status" value="1"/>
</dbReference>
<evidence type="ECO:0000256" key="5">
    <source>
        <dbReference type="ARBA" id="ARBA00023242"/>
    </source>
</evidence>
<dbReference type="PANTHER" id="PTHR31744">
    <property type="entry name" value="PROTEIN CUP-SHAPED COTYLEDON 2-RELATED"/>
    <property type="match status" value="1"/>
</dbReference>
<reference evidence="8" key="1">
    <citation type="submission" date="2020-07" db="EMBL/GenBank/DDBJ databases">
        <title>Genome sequence and genetic diversity analysis of an under-domesticated orphan crop, white fonio (Digitaria exilis).</title>
        <authorList>
            <person name="Bennetzen J.L."/>
            <person name="Chen S."/>
            <person name="Ma X."/>
            <person name="Wang X."/>
            <person name="Yssel A.E.J."/>
            <person name="Chaluvadi S.R."/>
            <person name="Johnson M."/>
            <person name="Gangashetty P."/>
            <person name="Hamidou F."/>
            <person name="Sanogo M.D."/>
            <person name="Zwaenepoel A."/>
            <person name="Wallace J."/>
            <person name="Van De Peer Y."/>
            <person name="Van Deynze A."/>
        </authorList>
    </citation>
    <scope>NUCLEOTIDE SEQUENCE</scope>
    <source>
        <tissue evidence="8">Leaves</tissue>
    </source>
</reference>
<dbReference type="InterPro" id="IPR036093">
    <property type="entry name" value="NAC_dom_sf"/>
</dbReference>
<sequence length="348" mass="39027">MGDHQEQHRSVVGGLNLLPGFRFHPNDDEIITFYLIPKVHQRNFACTILGEVNFNKTEPWELPDKAKMGEKEWYFFCQKDRKYPTGIRTNRATDHGYWKATGRDREIYRVTREEEMPELIGMKKTLVFYKGRAPQGEKTDWIMHEFRLETTGKLSSPTSSSTSTTTKKSSASEVVVSGKNEWVVCRVFHKPNGTNRAPTQPPNNLALASNGIDHSNIPIPVPLPFPMLPDFAMGPAMSYYSNTDRSSSPMTPMLPSTVGMGNIDIEMNNTMFGNSMVMAPSMSYHQIGMGPASTCEFIAALKNETPSVVSQKDIGINSDQNNATKISSMAYAPLEFLSTIDMDGTWKY</sequence>